<keyword evidence="2" id="KW-1185">Reference proteome</keyword>
<proteinExistence type="predicted"/>
<sequence>MGHRNNFGLHNWASGAQTYFKRAYRAHLFANQPTIHPTQKPTKHSNHQSAQTQQIKPATHPPSKTSQPTSTPEPSRSTNKETEEIMSCRSTAQPPQKTIEKKNTRGRHAYNIAHQTKGLLRTNVAKFQQL</sequence>
<name>A0ACB7HVN3_MANES</name>
<dbReference type="Proteomes" id="UP000091857">
    <property type="component" value="Chromosome 4"/>
</dbReference>
<evidence type="ECO:0000313" key="2">
    <source>
        <dbReference type="Proteomes" id="UP000091857"/>
    </source>
</evidence>
<reference evidence="2" key="1">
    <citation type="journal article" date="2016" name="Nat. Biotechnol.">
        <title>Sequencing wild and cultivated cassava and related species reveals extensive interspecific hybridization and genetic diversity.</title>
        <authorList>
            <person name="Bredeson J.V."/>
            <person name="Lyons J.B."/>
            <person name="Prochnik S.E."/>
            <person name="Wu G.A."/>
            <person name="Ha C.M."/>
            <person name="Edsinger-Gonzales E."/>
            <person name="Grimwood J."/>
            <person name="Schmutz J."/>
            <person name="Rabbi I.Y."/>
            <person name="Egesi C."/>
            <person name="Nauluvula P."/>
            <person name="Lebot V."/>
            <person name="Ndunguru J."/>
            <person name="Mkamilo G."/>
            <person name="Bart R.S."/>
            <person name="Setter T.L."/>
            <person name="Gleadow R.M."/>
            <person name="Kulakow P."/>
            <person name="Ferguson M.E."/>
            <person name="Rounsley S."/>
            <person name="Rokhsar D.S."/>
        </authorList>
    </citation>
    <scope>NUCLEOTIDE SEQUENCE [LARGE SCALE GENOMIC DNA]</scope>
    <source>
        <strain evidence="2">cv. AM560-2</strain>
    </source>
</reference>
<gene>
    <name evidence="1" type="ORF">MANES_04G165501v8</name>
</gene>
<comment type="caution">
    <text evidence="1">The sequence shown here is derived from an EMBL/GenBank/DDBJ whole genome shotgun (WGS) entry which is preliminary data.</text>
</comment>
<dbReference type="EMBL" id="CM004390">
    <property type="protein sequence ID" value="KAG8656707.1"/>
    <property type="molecule type" value="Genomic_DNA"/>
</dbReference>
<organism evidence="1 2">
    <name type="scientific">Manihot esculenta</name>
    <name type="common">Cassava</name>
    <name type="synonym">Jatropha manihot</name>
    <dbReference type="NCBI Taxonomy" id="3983"/>
    <lineage>
        <taxon>Eukaryota</taxon>
        <taxon>Viridiplantae</taxon>
        <taxon>Streptophyta</taxon>
        <taxon>Embryophyta</taxon>
        <taxon>Tracheophyta</taxon>
        <taxon>Spermatophyta</taxon>
        <taxon>Magnoliopsida</taxon>
        <taxon>eudicotyledons</taxon>
        <taxon>Gunneridae</taxon>
        <taxon>Pentapetalae</taxon>
        <taxon>rosids</taxon>
        <taxon>fabids</taxon>
        <taxon>Malpighiales</taxon>
        <taxon>Euphorbiaceae</taxon>
        <taxon>Crotonoideae</taxon>
        <taxon>Manihoteae</taxon>
        <taxon>Manihot</taxon>
    </lineage>
</organism>
<evidence type="ECO:0000313" key="1">
    <source>
        <dbReference type="EMBL" id="KAG8656707.1"/>
    </source>
</evidence>
<accession>A0ACB7HVN3</accession>
<protein>
    <submittedName>
        <fullName evidence="1">Uncharacterized protein</fullName>
    </submittedName>
</protein>